<feature type="compositionally biased region" description="Pro residues" evidence="1">
    <location>
        <begin position="62"/>
        <end position="74"/>
    </location>
</feature>
<dbReference type="OrthoDB" id="3254160at2759"/>
<organism evidence="2 3">
    <name type="scientific">Collybia nuda</name>
    <dbReference type="NCBI Taxonomy" id="64659"/>
    <lineage>
        <taxon>Eukaryota</taxon>
        <taxon>Fungi</taxon>
        <taxon>Dikarya</taxon>
        <taxon>Basidiomycota</taxon>
        <taxon>Agaricomycotina</taxon>
        <taxon>Agaricomycetes</taxon>
        <taxon>Agaricomycetidae</taxon>
        <taxon>Agaricales</taxon>
        <taxon>Tricholomatineae</taxon>
        <taxon>Clitocybaceae</taxon>
        <taxon>Collybia</taxon>
    </lineage>
</organism>
<feature type="region of interest" description="Disordered" evidence="1">
    <location>
        <begin position="55"/>
        <end position="79"/>
    </location>
</feature>
<protein>
    <submittedName>
        <fullName evidence="2">Uncharacterized protein</fullName>
    </submittedName>
</protein>
<feature type="compositionally biased region" description="Low complexity" evidence="1">
    <location>
        <begin position="594"/>
        <end position="613"/>
    </location>
</feature>
<sequence>MAEESNMVWKNRIDGSPRPFNLVNTNLMQIGCIPLDRFLSSKSDAEFEEIRDFETGPTIAQTPPPLLSQPPAPANQPSHVNDASLVESQISALKMQNVARLYQACQSAFGNTEALIFDYTQENGSQSKQCILTITRPNGSVRAYKTEPIFTRKTDAKAHAANIAVDMAALEFIASGDSEVLKQKKGLLLSSLDAADPETREEEELVVEPSVDDGPVKVIESCCVEWRAGAVRPHWVEYQEPQNGQGFGAALRIQLAPHSSRVYSTDTVYGTNLDAKIGCANVALQEGVLDYIKHGNGQTEPAVPSDRVDDRVPEPLTNLTSALSLQAFYETLPQPFPEPVADKTASEINAPVWLNTLLQSARGARLKPKFIWMMGVIHGLHGCILRLERPDAQCRSYYVDPRFQRRADAKAAVCLLAMSQGIGDYIRCVGSEVENKISEYARKLANQTIYPGIIAECLKIRPNQHPEYTFTPDRDAFGCTLTVDLSSSPENPDPRSYTVKPEYRNKVDAKIAVAVLAAEQGIFELLRFRGAPPPPGYVTFWESHDRNTVSKKRKEPDTRDGGDPEGQKMKKPKLEQTDSHHEFAGGSKGAGKKPLASGSSGLVSLGVPAQKAGRSGGQHQHGHRSAGHSGAPPHPSHFSMGPSSFPHPGHLPGPGIQPGVGMVHSMHYTYQYPPQHVYGASQHPPGINQYIGATPYPQMVPPTSSFYPGYIQAYGTVPPTTPYNPYPHQYQQYQFIPPGPSLQPYNSHSDMQGPSPLGLSATRDHPDHFKTTETPLDYGNGGGEAVPAMRDPSHQKKPKRNKAKAKRDKVGPVVVGERLSATITDAETPSSRGRSSTVDSGQTPVKSYFNSLTDFCAQEKKPYPHFYREAIFGETGTRYKVWIEMGSERLELQNTFETINDGRERLARQVLNRLRRAK</sequence>
<proteinExistence type="predicted"/>
<comment type="caution">
    <text evidence="2">The sequence shown here is derived from an EMBL/GenBank/DDBJ whole genome shotgun (WGS) entry which is preliminary data.</text>
</comment>
<keyword evidence="3" id="KW-1185">Reference proteome</keyword>
<name>A0A9P5YE69_9AGAR</name>
<evidence type="ECO:0000256" key="1">
    <source>
        <dbReference type="SAM" id="MobiDB-lite"/>
    </source>
</evidence>
<dbReference type="Proteomes" id="UP000807353">
    <property type="component" value="Unassembled WGS sequence"/>
</dbReference>
<feature type="region of interest" description="Disordered" evidence="1">
    <location>
        <begin position="822"/>
        <end position="842"/>
    </location>
</feature>
<gene>
    <name evidence="2" type="ORF">BDZ94DRAFT_1248588</name>
</gene>
<feature type="compositionally biased region" description="Basic residues" evidence="1">
    <location>
        <begin position="795"/>
        <end position="807"/>
    </location>
</feature>
<feature type="region of interest" description="Disordered" evidence="1">
    <location>
        <begin position="539"/>
        <end position="658"/>
    </location>
</feature>
<feature type="region of interest" description="Disordered" evidence="1">
    <location>
        <begin position="745"/>
        <end position="810"/>
    </location>
</feature>
<feature type="compositionally biased region" description="Basic and acidic residues" evidence="1">
    <location>
        <begin position="762"/>
        <end position="771"/>
    </location>
</feature>
<evidence type="ECO:0000313" key="3">
    <source>
        <dbReference type="Proteomes" id="UP000807353"/>
    </source>
</evidence>
<evidence type="ECO:0000313" key="2">
    <source>
        <dbReference type="EMBL" id="KAF9467629.1"/>
    </source>
</evidence>
<reference evidence="2" key="1">
    <citation type="submission" date="2020-11" db="EMBL/GenBank/DDBJ databases">
        <authorList>
            <consortium name="DOE Joint Genome Institute"/>
            <person name="Ahrendt S."/>
            <person name="Riley R."/>
            <person name="Andreopoulos W."/>
            <person name="Labutti K."/>
            <person name="Pangilinan J."/>
            <person name="Ruiz-Duenas F.J."/>
            <person name="Barrasa J.M."/>
            <person name="Sanchez-Garcia M."/>
            <person name="Camarero S."/>
            <person name="Miyauchi S."/>
            <person name="Serrano A."/>
            <person name="Linde D."/>
            <person name="Babiker R."/>
            <person name="Drula E."/>
            <person name="Ayuso-Fernandez I."/>
            <person name="Pacheco R."/>
            <person name="Padilla G."/>
            <person name="Ferreira P."/>
            <person name="Barriuso J."/>
            <person name="Kellner H."/>
            <person name="Castanera R."/>
            <person name="Alfaro M."/>
            <person name="Ramirez L."/>
            <person name="Pisabarro A.G."/>
            <person name="Kuo A."/>
            <person name="Tritt A."/>
            <person name="Lipzen A."/>
            <person name="He G."/>
            <person name="Yan M."/>
            <person name="Ng V."/>
            <person name="Cullen D."/>
            <person name="Martin F."/>
            <person name="Rosso M.-N."/>
            <person name="Henrissat B."/>
            <person name="Hibbett D."/>
            <person name="Martinez A.T."/>
            <person name="Grigoriev I.V."/>
        </authorList>
    </citation>
    <scope>NUCLEOTIDE SEQUENCE</scope>
    <source>
        <strain evidence="2">CBS 247.69</strain>
    </source>
</reference>
<accession>A0A9P5YE69</accession>
<feature type="compositionally biased region" description="Basic and acidic residues" evidence="1">
    <location>
        <begin position="542"/>
        <end position="583"/>
    </location>
</feature>
<dbReference type="EMBL" id="MU150236">
    <property type="protein sequence ID" value="KAF9467629.1"/>
    <property type="molecule type" value="Genomic_DNA"/>
</dbReference>
<dbReference type="AlphaFoldDB" id="A0A9P5YE69"/>